<evidence type="ECO:0008006" key="4">
    <source>
        <dbReference type="Google" id="ProtNLM"/>
    </source>
</evidence>
<dbReference type="Proteomes" id="UP000478417">
    <property type="component" value="Unassembled WGS sequence"/>
</dbReference>
<dbReference type="RefSeq" id="WP_163963579.1">
    <property type="nucleotide sequence ID" value="NZ_JAAGNX010000002.1"/>
</dbReference>
<dbReference type="SUPFAM" id="SSF52833">
    <property type="entry name" value="Thioredoxin-like"/>
    <property type="match status" value="1"/>
</dbReference>
<name>A0A6B2M2K6_9BACT</name>
<feature type="chain" id="PRO_5025489375" description="Thioredoxin domain-containing protein" evidence="1">
    <location>
        <begin position="21"/>
        <end position="151"/>
    </location>
</feature>
<organism evidence="2 3">
    <name type="scientific">Oceanipulchritudo coccoides</name>
    <dbReference type="NCBI Taxonomy" id="2706888"/>
    <lineage>
        <taxon>Bacteria</taxon>
        <taxon>Pseudomonadati</taxon>
        <taxon>Verrucomicrobiota</taxon>
        <taxon>Opitutia</taxon>
        <taxon>Puniceicoccales</taxon>
        <taxon>Oceanipulchritudinaceae</taxon>
        <taxon>Oceanipulchritudo</taxon>
    </lineage>
</organism>
<dbReference type="Gene3D" id="3.40.30.10">
    <property type="entry name" value="Glutaredoxin"/>
    <property type="match status" value="1"/>
</dbReference>
<reference evidence="2 3" key="1">
    <citation type="submission" date="2020-02" db="EMBL/GenBank/DDBJ databases">
        <title>Albibacoteraceae fam. nov., the first described family within the subdivision 4 Verrucomicrobia.</title>
        <authorList>
            <person name="Xi F."/>
        </authorList>
    </citation>
    <scope>NUCLEOTIDE SEQUENCE [LARGE SCALE GENOMIC DNA]</scope>
    <source>
        <strain evidence="2 3">CK1056</strain>
    </source>
</reference>
<sequence>MKRFHAAFALLAIFCQGLPATEINLLEEDWSVATEKAQESGKYLFIAFLGDGWSMGSKRFQEAVLDTPEFKQFAASHLVYCPVLARSMPKLGKKQTARLQSLVIHLDIKSYPTFILIAPDRTEVLRHGYIKETAKEYIALLEALLPVRADP</sequence>
<keyword evidence="1" id="KW-0732">Signal</keyword>
<gene>
    <name evidence="2" type="ORF">G0Q06_06215</name>
</gene>
<protein>
    <recommendedName>
        <fullName evidence="4">Thioredoxin domain-containing protein</fullName>
    </recommendedName>
</protein>
<evidence type="ECO:0000256" key="1">
    <source>
        <dbReference type="SAM" id="SignalP"/>
    </source>
</evidence>
<dbReference type="Pfam" id="PF13899">
    <property type="entry name" value="Thioredoxin_7"/>
    <property type="match status" value="1"/>
</dbReference>
<accession>A0A6B2M2K6</accession>
<evidence type="ECO:0000313" key="2">
    <source>
        <dbReference type="EMBL" id="NDV62035.1"/>
    </source>
</evidence>
<dbReference type="EMBL" id="JAAGNX010000002">
    <property type="protein sequence ID" value="NDV62035.1"/>
    <property type="molecule type" value="Genomic_DNA"/>
</dbReference>
<comment type="caution">
    <text evidence="2">The sequence shown here is derived from an EMBL/GenBank/DDBJ whole genome shotgun (WGS) entry which is preliminary data.</text>
</comment>
<dbReference type="AlphaFoldDB" id="A0A6B2M2K6"/>
<dbReference type="InterPro" id="IPR036249">
    <property type="entry name" value="Thioredoxin-like_sf"/>
</dbReference>
<feature type="signal peptide" evidence="1">
    <location>
        <begin position="1"/>
        <end position="20"/>
    </location>
</feature>
<keyword evidence="3" id="KW-1185">Reference proteome</keyword>
<evidence type="ECO:0000313" key="3">
    <source>
        <dbReference type="Proteomes" id="UP000478417"/>
    </source>
</evidence>
<proteinExistence type="predicted"/>